<dbReference type="SMART" id="SM00909">
    <property type="entry name" value="Germane"/>
    <property type="match status" value="1"/>
</dbReference>
<dbReference type="InterPro" id="IPR019606">
    <property type="entry name" value="GerMN"/>
</dbReference>
<reference evidence="10" key="1">
    <citation type="journal article" date="2019" name="Int. J. Syst. Evol. Microbiol.">
        <title>The Global Catalogue of Microorganisms (GCM) 10K type strain sequencing project: providing services to taxonomists for standard genome sequencing and annotation.</title>
        <authorList>
            <consortium name="The Broad Institute Genomics Platform"/>
            <consortium name="The Broad Institute Genome Sequencing Center for Infectious Disease"/>
            <person name="Wu L."/>
            <person name="Ma J."/>
        </authorList>
    </citation>
    <scope>NUCLEOTIDE SEQUENCE [LARGE SCALE GENOMIC DNA]</scope>
    <source>
        <strain evidence="10">CCUG 54520</strain>
    </source>
</reference>
<evidence type="ECO:0000256" key="6">
    <source>
        <dbReference type="HAMAP-Rule" id="MF_01373"/>
    </source>
</evidence>
<comment type="subcellular location">
    <subcellularLocation>
        <location evidence="6">Cell membrane</location>
        <topology evidence="6">Lipid-anchor</topology>
    </subcellularLocation>
</comment>
<keyword evidence="2 6" id="KW-0732">Signal</keyword>
<keyword evidence="1 6" id="KW-1003">Cell membrane</keyword>
<gene>
    <name evidence="6 9" type="primary">lpqB</name>
    <name evidence="9" type="ORF">ACFO6S_02220</name>
</gene>
<accession>A0ABV9FKG7</accession>
<dbReference type="NCBIfam" id="NF010141">
    <property type="entry name" value="PRK13616.1"/>
    <property type="match status" value="1"/>
</dbReference>
<dbReference type="Pfam" id="PF10646">
    <property type="entry name" value="Germane"/>
    <property type="match status" value="1"/>
</dbReference>
<sequence length="594" mass="61647">MTGRWHRGRRRVALAAAGLATAVLAGGCASLPESSSPMAIGTITRDPVTVSVPVPEPGREPDSMLRDFFAASTDPTDAHLAARQFLTPAAAERWDDAASTTVVDKVDVLQESRTGDEASYAVRANRVGQLDDGGQYQTAEGTFEAKFRMTRVGGEWRIDDLPPGVIMDRPQFLKTYKREALYFLDPTGNTVVPDLRWVSATAEEMPGRLVDLLIAGPKPGLSGAVRNVAGNLSVPGPITKADGRNVGVGVGFGGVRIDFLGAEELSPEDRALLASQVVWTLAAAEISGPYVLTLNGRPLDDRHVDGWSTADVSTTDPRVAANSSVGLHALAGGSLVAVTDTGVSAVPGYFGSASVLRSIALSRDGKLAAAVAATGRSAPEQGNVLMIGPTDGTGTPALEAGSLTRPTWSSFEPTAWTVADGVRVVRVTLDGSGQPVVSPVDTRALAPLGETMTELRLSSDGARAAVIVDGKVYVVSVVQGEDGTYALTSPRPVATGLGSPALSLDWSSGDTIVVARAASEIPVVSVSVDGSRMDALPSRNLSPPVSSVDASANSAFVADSRAVFQLNNNDPAGDRYWREVPALAGVKAIPVLPG</sequence>
<evidence type="ECO:0000259" key="8">
    <source>
        <dbReference type="SMART" id="SM00909"/>
    </source>
</evidence>
<dbReference type="EMBL" id="JBHSFO010000001">
    <property type="protein sequence ID" value="MFC4602501.1"/>
    <property type="molecule type" value="Genomic_DNA"/>
</dbReference>
<evidence type="ECO:0000313" key="10">
    <source>
        <dbReference type="Proteomes" id="UP001595914"/>
    </source>
</evidence>
<protein>
    <recommendedName>
        <fullName evidence="6">Lipoprotein LpqB</fullName>
    </recommendedName>
</protein>
<evidence type="ECO:0000256" key="1">
    <source>
        <dbReference type="ARBA" id="ARBA00022475"/>
    </source>
</evidence>
<evidence type="ECO:0000256" key="2">
    <source>
        <dbReference type="ARBA" id="ARBA00022729"/>
    </source>
</evidence>
<dbReference type="SUPFAM" id="SSF69322">
    <property type="entry name" value="Tricorn protease domain 2"/>
    <property type="match status" value="1"/>
</dbReference>
<feature type="domain" description="GerMN" evidence="8">
    <location>
        <begin position="206"/>
        <end position="303"/>
    </location>
</feature>
<proteinExistence type="inferred from homology"/>
<dbReference type="InterPro" id="IPR018910">
    <property type="entry name" value="LpqB_C"/>
</dbReference>
<evidence type="ECO:0000256" key="4">
    <source>
        <dbReference type="ARBA" id="ARBA00023139"/>
    </source>
</evidence>
<organism evidence="9 10">
    <name type="scientific">Rhodococcus kronopolitis</name>
    <dbReference type="NCBI Taxonomy" id="1460226"/>
    <lineage>
        <taxon>Bacteria</taxon>
        <taxon>Bacillati</taxon>
        <taxon>Actinomycetota</taxon>
        <taxon>Actinomycetes</taxon>
        <taxon>Mycobacteriales</taxon>
        <taxon>Nocardiaceae</taxon>
        <taxon>Rhodococcus</taxon>
    </lineage>
</organism>
<dbReference type="InterPro" id="IPR023959">
    <property type="entry name" value="LpqB"/>
</dbReference>
<evidence type="ECO:0000313" key="9">
    <source>
        <dbReference type="EMBL" id="MFC4602501.1"/>
    </source>
</evidence>
<dbReference type="Proteomes" id="UP001595914">
    <property type="component" value="Unassembled WGS sequence"/>
</dbReference>
<feature type="chain" id="PRO_5046989203" description="Lipoprotein LpqB" evidence="7">
    <location>
        <begin position="26"/>
        <end position="594"/>
    </location>
</feature>
<evidence type="ECO:0000256" key="7">
    <source>
        <dbReference type="SAM" id="SignalP"/>
    </source>
</evidence>
<dbReference type="Pfam" id="PF10647">
    <property type="entry name" value="Gmad1"/>
    <property type="match status" value="1"/>
</dbReference>
<keyword evidence="5 6" id="KW-0449">Lipoprotein</keyword>
<comment type="similarity">
    <text evidence="6">Belongs to the LpqB lipoprotein family.</text>
</comment>
<keyword evidence="4 6" id="KW-0564">Palmitate</keyword>
<evidence type="ECO:0000256" key="3">
    <source>
        <dbReference type="ARBA" id="ARBA00023136"/>
    </source>
</evidence>
<dbReference type="RefSeq" id="WP_378413688.1">
    <property type="nucleotide sequence ID" value="NZ_JBHSFO010000001.1"/>
</dbReference>
<dbReference type="InterPro" id="IPR059026">
    <property type="entry name" value="LpqB_N"/>
</dbReference>
<name>A0ABV9FKG7_9NOCA</name>
<dbReference type="Pfam" id="PF25976">
    <property type="entry name" value="LpqB_N"/>
    <property type="match status" value="1"/>
</dbReference>
<keyword evidence="3 6" id="KW-0472">Membrane</keyword>
<comment type="caution">
    <text evidence="9">The sequence shown here is derived from an EMBL/GenBank/DDBJ whole genome shotgun (WGS) entry which is preliminary data.</text>
</comment>
<feature type="signal peptide" evidence="7">
    <location>
        <begin position="1"/>
        <end position="25"/>
    </location>
</feature>
<evidence type="ECO:0000256" key="5">
    <source>
        <dbReference type="ARBA" id="ARBA00023288"/>
    </source>
</evidence>
<dbReference type="PROSITE" id="PS51257">
    <property type="entry name" value="PROKAR_LIPOPROTEIN"/>
    <property type="match status" value="1"/>
</dbReference>
<dbReference type="HAMAP" id="MF_01373">
    <property type="entry name" value="LpqB_lipoprot"/>
    <property type="match status" value="1"/>
</dbReference>
<keyword evidence="10" id="KW-1185">Reference proteome</keyword>